<reference evidence="2 3" key="1">
    <citation type="submission" date="2017-11" db="EMBL/GenBank/DDBJ databases">
        <title>De novo assembly and phasing of dikaryotic genomes from two isolates of Puccinia coronata f. sp. avenae, the causal agent of oat crown rust.</title>
        <authorList>
            <person name="Miller M.E."/>
            <person name="Zhang Y."/>
            <person name="Omidvar V."/>
            <person name="Sperschneider J."/>
            <person name="Schwessinger B."/>
            <person name="Raley C."/>
            <person name="Palmer J.M."/>
            <person name="Garnica D."/>
            <person name="Upadhyaya N."/>
            <person name="Rathjen J."/>
            <person name="Taylor J.M."/>
            <person name="Park R.F."/>
            <person name="Dodds P.N."/>
            <person name="Hirsch C.D."/>
            <person name="Kianian S.F."/>
            <person name="Figueroa M."/>
        </authorList>
    </citation>
    <scope>NUCLEOTIDE SEQUENCE [LARGE SCALE GENOMIC DNA]</scope>
    <source>
        <strain evidence="2">12SD80</strain>
    </source>
</reference>
<feature type="signal peptide" evidence="1">
    <location>
        <begin position="1"/>
        <end position="23"/>
    </location>
</feature>
<gene>
    <name evidence="2" type="ORF">PCASD_06399</name>
</gene>
<sequence length="508" mass="58954">MLLPQFILVFFFVFTGHLGLVAGHYFDPFTVVGVDVLPRNHVGEVDREGNRSSKSLASTAYGWASDLVGNVGSIVTSGYQRISWQRKKKGNMEGVHELLNEVTTFSEAVQKLSARIENPSTAGSSSDKLYLSQCLKLISECYQDIIGHYHHYFPDSEVEVTEPIAYGHFREAASQDLESKLDRLAVEFVSHTIPTVGFNQELFLNSENIIFQTIGLFYKHGLITVKDLRGFFKNPKALKKMALRTMNHSPLHTENTYPNYIVDPNLQSMAEYWELLYSVDILRALDKKSQALVTYFALVELIEDVIRKQNTEIDPDSERWIEMVMKITNPDFVQRLTTWSEEASEKAGKQSEELEDEVLEIIKFFRNPLQKPRSQNFNDLILQFVCTFSILDFIHIHYGPALFKKSLAKAEDYNQMMNHLNLMKFTARMRELMGNYSIYRRLCSSCRVFNHPERCLKFFPNWQGYYLEKIKLVEKQSPRISQSDFNKINELPFFLFENAKKKYFQFET</sequence>
<name>A0A2N5UX95_9BASI</name>
<evidence type="ECO:0000256" key="1">
    <source>
        <dbReference type="SAM" id="SignalP"/>
    </source>
</evidence>
<protein>
    <submittedName>
        <fullName evidence="2">Uncharacterized protein</fullName>
    </submittedName>
</protein>
<dbReference type="EMBL" id="PGCI01000079">
    <property type="protein sequence ID" value="PLW42391.1"/>
    <property type="molecule type" value="Genomic_DNA"/>
</dbReference>
<comment type="caution">
    <text evidence="2">The sequence shown here is derived from an EMBL/GenBank/DDBJ whole genome shotgun (WGS) entry which is preliminary data.</text>
</comment>
<evidence type="ECO:0000313" key="2">
    <source>
        <dbReference type="EMBL" id="PLW42391.1"/>
    </source>
</evidence>
<keyword evidence="1" id="KW-0732">Signal</keyword>
<dbReference type="Proteomes" id="UP000235392">
    <property type="component" value="Unassembled WGS sequence"/>
</dbReference>
<accession>A0A2N5UX95</accession>
<feature type="chain" id="PRO_5014639668" evidence="1">
    <location>
        <begin position="24"/>
        <end position="508"/>
    </location>
</feature>
<evidence type="ECO:0000313" key="3">
    <source>
        <dbReference type="Proteomes" id="UP000235392"/>
    </source>
</evidence>
<proteinExistence type="predicted"/>
<dbReference type="AlphaFoldDB" id="A0A2N5UX95"/>
<organism evidence="2 3">
    <name type="scientific">Puccinia coronata f. sp. avenae</name>
    <dbReference type="NCBI Taxonomy" id="200324"/>
    <lineage>
        <taxon>Eukaryota</taxon>
        <taxon>Fungi</taxon>
        <taxon>Dikarya</taxon>
        <taxon>Basidiomycota</taxon>
        <taxon>Pucciniomycotina</taxon>
        <taxon>Pucciniomycetes</taxon>
        <taxon>Pucciniales</taxon>
        <taxon>Pucciniaceae</taxon>
        <taxon>Puccinia</taxon>
    </lineage>
</organism>